<feature type="compositionally biased region" description="Basic and acidic residues" evidence="1">
    <location>
        <begin position="42"/>
        <end position="70"/>
    </location>
</feature>
<protein>
    <submittedName>
        <fullName evidence="2">Uncharacterized protein</fullName>
    </submittedName>
</protein>
<dbReference type="AlphaFoldDB" id="A0AAV1RJB9"/>
<proteinExistence type="predicted"/>
<name>A0AAV1RJB9_9ROSI</name>
<dbReference type="EMBL" id="CAWUPB010000994">
    <property type="protein sequence ID" value="CAK7336123.1"/>
    <property type="molecule type" value="Genomic_DNA"/>
</dbReference>
<feature type="region of interest" description="Disordered" evidence="1">
    <location>
        <begin position="1"/>
        <end position="70"/>
    </location>
</feature>
<accession>A0AAV1RJB9</accession>
<evidence type="ECO:0000256" key="1">
    <source>
        <dbReference type="SAM" id="MobiDB-lite"/>
    </source>
</evidence>
<reference evidence="2 3" key="1">
    <citation type="submission" date="2024-01" db="EMBL/GenBank/DDBJ databases">
        <authorList>
            <person name="Waweru B."/>
        </authorList>
    </citation>
    <scope>NUCLEOTIDE SEQUENCE [LARGE SCALE GENOMIC DNA]</scope>
</reference>
<evidence type="ECO:0000313" key="2">
    <source>
        <dbReference type="EMBL" id="CAK7336123.1"/>
    </source>
</evidence>
<dbReference type="Proteomes" id="UP001314170">
    <property type="component" value="Unassembled WGS sequence"/>
</dbReference>
<sequence length="70" mass="7658">MIVTVTHESVRRDSMRSTTGEQAGARSLEVEGPVGSPPGEWSGDRECGTRGELEKGMKPKSKAERETKIR</sequence>
<comment type="caution">
    <text evidence="2">The sequence shown here is derived from an EMBL/GenBank/DDBJ whole genome shotgun (WGS) entry which is preliminary data.</text>
</comment>
<gene>
    <name evidence="2" type="ORF">DCAF_LOCUS11129</name>
</gene>
<organism evidence="2 3">
    <name type="scientific">Dovyalis caffra</name>
    <dbReference type="NCBI Taxonomy" id="77055"/>
    <lineage>
        <taxon>Eukaryota</taxon>
        <taxon>Viridiplantae</taxon>
        <taxon>Streptophyta</taxon>
        <taxon>Embryophyta</taxon>
        <taxon>Tracheophyta</taxon>
        <taxon>Spermatophyta</taxon>
        <taxon>Magnoliopsida</taxon>
        <taxon>eudicotyledons</taxon>
        <taxon>Gunneridae</taxon>
        <taxon>Pentapetalae</taxon>
        <taxon>rosids</taxon>
        <taxon>fabids</taxon>
        <taxon>Malpighiales</taxon>
        <taxon>Salicaceae</taxon>
        <taxon>Flacourtieae</taxon>
        <taxon>Dovyalis</taxon>
    </lineage>
</organism>
<evidence type="ECO:0000313" key="3">
    <source>
        <dbReference type="Proteomes" id="UP001314170"/>
    </source>
</evidence>
<keyword evidence="3" id="KW-1185">Reference proteome</keyword>